<evidence type="ECO:0000313" key="3">
    <source>
        <dbReference type="EMBL" id="KAK1615896.1"/>
    </source>
</evidence>
<evidence type="ECO:0000256" key="1">
    <source>
        <dbReference type="SAM" id="MobiDB-lite"/>
    </source>
</evidence>
<evidence type="ECO:0000313" key="4">
    <source>
        <dbReference type="Proteomes" id="UP001231189"/>
    </source>
</evidence>
<dbReference type="SUPFAM" id="SSF56219">
    <property type="entry name" value="DNase I-like"/>
    <property type="match status" value="1"/>
</dbReference>
<feature type="non-terminal residue" evidence="3">
    <location>
        <position position="359"/>
    </location>
</feature>
<dbReference type="AlphaFoldDB" id="A0AAD8R8C1"/>
<keyword evidence="4" id="KW-1185">Reference proteome</keyword>
<gene>
    <name evidence="3" type="ORF">QYE76_021413</name>
</gene>
<dbReference type="GO" id="GO:0003824">
    <property type="term" value="F:catalytic activity"/>
    <property type="evidence" value="ECO:0007669"/>
    <property type="project" value="InterPro"/>
</dbReference>
<dbReference type="EMBL" id="JAUUTY010000006">
    <property type="protein sequence ID" value="KAK1615896.1"/>
    <property type="molecule type" value="Genomic_DNA"/>
</dbReference>
<comment type="caution">
    <text evidence="3">The sequence shown here is derived from an EMBL/GenBank/DDBJ whole genome shotgun (WGS) entry which is preliminary data.</text>
</comment>
<protein>
    <recommendedName>
        <fullName evidence="2">Endonuclease/exonuclease/phosphatase domain-containing protein</fullName>
    </recommendedName>
</protein>
<feature type="region of interest" description="Disordered" evidence="1">
    <location>
        <begin position="1"/>
        <end position="21"/>
    </location>
</feature>
<dbReference type="Pfam" id="PF03372">
    <property type="entry name" value="Exo_endo_phos"/>
    <property type="match status" value="1"/>
</dbReference>
<accession>A0AAD8R8C1</accession>
<organism evidence="3 4">
    <name type="scientific">Lolium multiflorum</name>
    <name type="common">Italian ryegrass</name>
    <name type="synonym">Lolium perenne subsp. multiflorum</name>
    <dbReference type="NCBI Taxonomy" id="4521"/>
    <lineage>
        <taxon>Eukaryota</taxon>
        <taxon>Viridiplantae</taxon>
        <taxon>Streptophyta</taxon>
        <taxon>Embryophyta</taxon>
        <taxon>Tracheophyta</taxon>
        <taxon>Spermatophyta</taxon>
        <taxon>Magnoliopsida</taxon>
        <taxon>Liliopsida</taxon>
        <taxon>Poales</taxon>
        <taxon>Poaceae</taxon>
        <taxon>BOP clade</taxon>
        <taxon>Pooideae</taxon>
        <taxon>Poodae</taxon>
        <taxon>Poeae</taxon>
        <taxon>Poeae Chloroplast Group 2 (Poeae type)</taxon>
        <taxon>Loliodinae</taxon>
        <taxon>Loliinae</taxon>
        <taxon>Lolium</taxon>
    </lineage>
</organism>
<name>A0AAD8R8C1_LOLMU</name>
<dbReference type="PANTHER" id="PTHR33710:SF48">
    <property type="entry name" value="OS02G0307075 PROTEIN"/>
    <property type="match status" value="1"/>
</dbReference>
<dbReference type="PANTHER" id="PTHR33710">
    <property type="entry name" value="BNAC02G09200D PROTEIN"/>
    <property type="match status" value="1"/>
</dbReference>
<dbReference type="InterPro" id="IPR036691">
    <property type="entry name" value="Endo/exonu/phosph_ase_sf"/>
</dbReference>
<dbReference type="Proteomes" id="UP001231189">
    <property type="component" value="Unassembled WGS sequence"/>
</dbReference>
<dbReference type="InterPro" id="IPR005135">
    <property type="entry name" value="Endo/exonuclease/phosphatase"/>
</dbReference>
<dbReference type="Gene3D" id="3.60.10.10">
    <property type="entry name" value="Endonuclease/exonuclease/phosphatase"/>
    <property type="match status" value="1"/>
</dbReference>
<proteinExistence type="predicted"/>
<feature type="domain" description="Endonuclease/exonuclease/phosphatase" evidence="2">
    <location>
        <begin position="119"/>
        <end position="282"/>
    </location>
</feature>
<sequence>MGMPRHPSSASLPPAAPASPPLLRTCGSATSPQALLELIGDAWPSVPLAIGRIPCSGKRTPDEAEELLAKISRNHDDWNTPEPIPTPILNKSGLIELNDEDMREAKKSLKEKVGSAHLPADGTRGGILLFWNTDTYLVSDITIASFSITAKFTDRASNISWHLTTVYGPADNDRKLAFLNELVHIHSHISGAWMLIGDFNLILSDQDKNKRRVNRAWMRRFKHAVDSSFLREIKLVGRRYTWSNEQSDPTLVRLDRAFCNEEWDDLFQAAKLLPQASSMSDHCPLLLVQDITTRIPPRFRFESFWPLLQGYNAVVEQSWKSPCLLTNHFAVLDFKLKRLAKDLKAWAKNYVGDIRKQML</sequence>
<reference evidence="3" key="1">
    <citation type="submission" date="2023-07" db="EMBL/GenBank/DDBJ databases">
        <title>A chromosome-level genome assembly of Lolium multiflorum.</title>
        <authorList>
            <person name="Chen Y."/>
            <person name="Copetti D."/>
            <person name="Kolliker R."/>
            <person name="Studer B."/>
        </authorList>
    </citation>
    <scope>NUCLEOTIDE SEQUENCE</scope>
    <source>
        <strain evidence="3">02402/16</strain>
        <tissue evidence="3">Leaf</tissue>
    </source>
</reference>
<evidence type="ECO:0000259" key="2">
    <source>
        <dbReference type="Pfam" id="PF03372"/>
    </source>
</evidence>